<dbReference type="EMBL" id="CP075897">
    <property type="protein sequence ID" value="QWB31517.1"/>
    <property type="molecule type" value="Genomic_DNA"/>
</dbReference>
<dbReference type="Proteomes" id="UP000679498">
    <property type="component" value="Chromosome"/>
</dbReference>
<evidence type="ECO:0000256" key="3">
    <source>
        <dbReference type="ARBA" id="ARBA00022989"/>
    </source>
</evidence>
<feature type="domain" description="DUF1232" evidence="6">
    <location>
        <begin position="33"/>
        <end position="68"/>
    </location>
</feature>
<feature type="transmembrane region" description="Helical" evidence="5">
    <location>
        <begin position="34"/>
        <end position="57"/>
    </location>
</feature>
<dbReference type="InterPro" id="IPR010652">
    <property type="entry name" value="DUF1232"/>
</dbReference>
<dbReference type="RefSeq" id="WP_069940594.1">
    <property type="nucleotide sequence ID" value="NZ_CP075897.1"/>
</dbReference>
<evidence type="ECO:0000256" key="4">
    <source>
        <dbReference type="ARBA" id="ARBA00023136"/>
    </source>
</evidence>
<dbReference type="Pfam" id="PF06803">
    <property type="entry name" value="DUF1232"/>
    <property type="match status" value="1"/>
</dbReference>
<feature type="transmembrane region" description="Helical" evidence="5">
    <location>
        <begin position="63"/>
        <end position="82"/>
    </location>
</feature>
<keyword evidence="4 5" id="KW-0472">Membrane</keyword>
<keyword evidence="8" id="KW-1185">Reference proteome</keyword>
<evidence type="ECO:0000256" key="1">
    <source>
        <dbReference type="ARBA" id="ARBA00004127"/>
    </source>
</evidence>
<evidence type="ECO:0000256" key="5">
    <source>
        <dbReference type="SAM" id="Phobius"/>
    </source>
</evidence>
<organism evidence="7 8">
    <name type="scientific">Exiguobacterium acetylicum</name>
    <name type="common">Brevibacterium acetylicum</name>
    <dbReference type="NCBI Taxonomy" id="41170"/>
    <lineage>
        <taxon>Bacteria</taxon>
        <taxon>Bacillati</taxon>
        <taxon>Bacillota</taxon>
        <taxon>Bacilli</taxon>
        <taxon>Bacillales</taxon>
        <taxon>Bacillales Family XII. Incertae Sedis</taxon>
        <taxon>Exiguobacterium</taxon>
    </lineage>
</organism>
<evidence type="ECO:0000313" key="8">
    <source>
        <dbReference type="Proteomes" id="UP000679498"/>
    </source>
</evidence>
<keyword evidence="2 5" id="KW-0812">Transmembrane</keyword>
<sequence>MLERMKRIARRMKQQLSVLSYAIEHPRLSRHIKWGIIALIAYTISPIDLIPDFLPVIGLLDDLLLVPLGIYFIIHSIPKEILTQAQRRLEQQGTRSFPLLRRYGLAFVLGCWGIGIGLVIWWIV</sequence>
<protein>
    <submittedName>
        <fullName evidence="7">DUF1232 domain-containing protein</fullName>
    </submittedName>
</protein>
<reference evidence="7 8" key="1">
    <citation type="submission" date="2021-05" db="EMBL/GenBank/DDBJ databases">
        <title>Biocontrol using Exiguobacterium acetylicum SI17 against litchi downy blight caused by Peronophythora litchii.</title>
        <authorList>
            <person name="Zheng L."/>
        </authorList>
    </citation>
    <scope>NUCLEOTIDE SEQUENCE [LARGE SCALE GENOMIC DNA]</scope>
    <source>
        <strain evidence="7 8">SI17</strain>
    </source>
</reference>
<accession>A0ABX8GEQ7</accession>
<dbReference type="GeneID" id="88813567"/>
<feature type="transmembrane region" description="Helical" evidence="5">
    <location>
        <begin position="103"/>
        <end position="123"/>
    </location>
</feature>
<evidence type="ECO:0000313" key="7">
    <source>
        <dbReference type="EMBL" id="QWB31517.1"/>
    </source>
</evidence>
<keyword evidence="3 5" id="KW-1133">Transmembrane helix</keyword>
<gene>
    <name evidence="7" type="ORF">KKI46_07705</name>
</gene>
<name>A0ABX8GEQ7_EXIAC</name>
<comment type="subcellular location">
    <subcellularLocation>
        <location evidence="1">Endomembrane system</location>
        <topology evidence="1">Multi-pass membrane protein</topology>
    </subcellularLocation>
</comment>
<evidence type="ECO:0000259" key="6">
    <source>
        <dbReference type="Pfam" id="PF06803"/>
    </source>
</evidence>
<proteinExistence type="predicted"/>
<evidence type="ECO:0000256" key="2">
    <source>
        <dbReference type="ARBA" id="ARBA00022692"/>
    </source>
</evidence>